<evidence type="ECO:0000256" key="1">
    <source>
        <dbReference type="ARBA" id="ARBA00022801"/>
    </source>
</evidence>
<dbReference type="Pfam" id="PF00271">
    <property type="entry name" value="Helicase_C"/>
    <property type="match status" value="1"/>
</dbReference>
<keyword evidence="1" id="KW-0378">Hydrolase</keyword>
<feature type="domain" description="Helicase ATP-binding" evidence="2">
    <location>
        <begin position="505"/>
        <end position="664"/>
    </location>
</feature>
<reference evidence="4 5" key="1">
    <citation type="submission" date="2019-01" db="EMBL/GenBank/DDBJ databases">
        <title>Filimonas sp. strain TTM-71.</title>
        <authorList>
            <person name="Chen W.-M."/>
        </authorList>
    </citation>
    <scope>NUCLEOTIDE SEQUENCE [LARGE SCALE GENOMIC DNA]</scope>
    <source>
        <strain evidence="4 5">TTM-71</strain>
    </source>
</reference>
<dbReference type="CDD" id="cd18793">
    <property type="entry name" value="SF2_C_SNF"/>
    <property type="match status" value="1"/>
</dbReference>
<dbReference type="Gene3D" id="3.40.50.10810">
    <property type="entry name" value="Tandem AAA-ATPase domain"/>
    <property type="match status" value="1"/>
</dbReference>
<dbReference type="PROSITE" id="PS51194">
    <property type="entry name" value="HELICASE_CTER"/>
    <property type="match status" value="1"/>
</dbReference>
<protein>
    <submittedName>
        <fullName evidence="4">ATP-dependent helicase</fullName>
    </submittedName>
</protein>
<keyword evidence="4" id="KW-0347">Helicase</keyword>
<evidence type="ECO:0000259" key="3">
    <source>
        <dbReference type="PROSITE" id="PS51194"/>
    </source>
</evidence>
<evidence type="ECO:0000313" key="5">
    <source>
        <dbReference type="Proteomes" id="UP000290545"/>
    </source>
</evidence>
<dbReference type="InterPro" id="IPR038718">
    <property type="entry name" value="SNF2-like_sf"/>
</dbReference>
<keyword evidence="4" id="KW-0547">Nucleotide-binding</keyword>
<dbReference type="InterPro" id="IPR049730">
    <property type="entry name" value="SNF2/RAD54-like_C"/>
</dbReference>
<evidence type="ECO:0000259" key="2">
    <source>
        <dbReference type="PROSITE" id="PS51192"/>
    </source>
</evidence>
<organism evidence="4 5">
    <name type="scientific">Filimonas effusa</name>
    <dbReference type="NCBI Taxonomy" id="2508721"/>
    <lineage>
        <taxon>Bacteria</taxon>
        <taxon>Pseudomonadati</taxon>
        <taxon>Bacteroidota</taxon>
        <taxon>Chitinophagia</taxon>
        <taxon>Chitinophagales</taxon>
        <taxon>Chitinophagaceae</taxon>
        <taxon>Filimonas</taxon>
    </lineage>
</organism>
<comment type="caution">
    <text evidence="4">The sequence shown here is derived from an EMBL/GenBank/DDBJ whole genome shotgun (WGS) entry which is preliminary data.</text>
</comment>
<dbReference type="SUPFAM" id="SSF52540">
    <property type="entry name" value="P-loop containing nucleoside triphosphate hydrolases"/>
    <property type="match status" value="2"/>
</dbReference>
<dbReference type="PANTHER" id="PTHR10799">
    <property type="entry name" value="SNF2/RAD54 HELICASE FAMILY"/>
    <property type="match status" value="1"/>
</dbReference>
<dbReference type="Proteomes" id="UP000290545">
    <property type="component" value="Unassembled WGS sequence"/>
</dbReference>
<dbReference type="SMART" id="SM00487">
    <property type="entry name" value="DEXDc"/>
    <property type="match status" value="1"/>
</dbReference>
<dbReference type="Gene3D" id="3.40.50.300">
    <property type="entry name" value="P-loop containing nucleotide triphosphate hydrolases"/>
    <property type="match status" value="1"/>
</dbReference>
<dbReference type="AlphaFoldDB" id="A0A4Q1D5M2"/>
<dbReference type="RefSeq" id="WP_129004847.1">
    <property type="nucleotide sequence ID" value="NZ_SDHZ01000002.1"/>
</dbReference>
<dbReference type="CDD" id="cd18012">
    <property type="entry name" value="DEXQc_arch_SWI2_SNF2"/>
    <property type="match status" value="1"/>
</dbReference>
<keyword evidence="4" id="KW-0067">ATP-binding</keyword>
<dbReference type="GO" id="GO:0004386">
    <property type="term" value="F:helicase activity"/>
    <property type="evidence" value="ECO:0007669"/>
    <property type="project" value="UniProtKB-KW"/>
</dbReference>
<accession>A0A4Q1D5M2</accession>
<dbReference type="OrthoDB" id="9760715at2"/>
<dbReference type="GO" id="GO:0016787">
    <property type="term" value="F:hydrolase activity"/>
    <property type="evidence" value="ECO:0007669"/>
    <property type="project" value="UniProtKB-KW"/>
</dbReference>
<dbReference type="EMBL" id="SDHZ01000002">
    <property type="protein sequence ID" value="RXK83795.1"/>
    <property type="molecule type" value="Genomic_DNA"/>
</dbReference>
<dbReference type="PROSITE" id="PS51192">
    <property type="entry name" value="HELICASE_ATP_BIND_1"/>
    <property type="match status" value="1"/>
</dbReference>
<dbReference type="InterPro" id="IPR001650">
    <property type="entry name" value="Helicase_C-like"/>
</dbReference>
<sequence>MDRTEEIGFLFNLTTNKHIGFTLEPILIQQEKNRKRFSKLLIDDQEHWPWLKPLADNLFDLLVGFSDGRLFEYMIGTGSSYLKNHAQPWLMLNEKDIPRLRAHYLSLLHQIWPFITNAQYPLYVLREGNFSDNNVRPLRISSLPVHLQFNAIKDDNFITITMNAHTMAEQTPARVHLFKSLFFFMDDVLHLPAKPDDVSVLDMFKKGELRFPARDKNDVVNSFLVPLQQQYPLQCSEGLQFEVTSPEPQTRVMLSEFSSQYLMVQPQFMYDDVLVDYDEDKEYFHDANNLLTVIRRNKPLEKEAYEQLRSLHPKFKNQRNNRYYYMPFDEVMKDKWFLKMNQQLQDAGFAVYGLQQLQRFKYNTGKPRVEIEARANIDWFDLKVKVFWGDQEVPLKDIRKAILHNQDAIVLKDGTLGMIPQEWFTQYGMLFKVGNENKGRLQVSKLHYSVLDDLQAEITDKKLQQEIADKKHRLLHYNEVITKQPSAEMNASLRPYQMEGFRWMQCLDELGWGGCLADDMGLGKTLQTITFIQHLKEKYSGSTQLVVCPTSLIFNWEAEIQKFCPSLTYLLHYGQQRDFTDEQFQAADVVLTSYGVVRNDLEHLRAFAWNYVILDESQTIKNPDAQVTKAVYELQAKNRLILSGTPVQNNTFDLFAQFHFVNPGLLGGKEFFKREFAHPIDKNGDKDKAARLRKLIYPFILRRTKEQVATDLPDKTEMILWCTMNADQRAMYDEHKNYYRDALLKRIDEEGISKAGFYVMEGLLKLRQICDHPLLLKDNTKHIIASVKTDELLREIEENTGDHKLLVFSQFTEMLHLVRKELELAGIGYCYLDGSTSLEQRKQEVARFQAQDSDVKVFLISLKAGGVGLNLTAADYVYLVDPWWNPAAEQQAIDRAHRIGQTKKIFAYKMICKDSVEEKILQLQAKKQALADELVGEDAGFVKKLTRDDVAFLFS</sequence>
<evidence type="ECO:0000313" key="4">
    <source>
        <dbReference type="EMBL" id="RXK83795.1"/>
    </source>
</evidence>
<gene>
    <name evidence="4" type="ORF">ESB13_17135</name>
</gene>
<proteinExistence type="predicted"/>
<dbReference type="InterPro" id="IPR014001">
    <property type="entry name" value="Helicase_ATP-bd"/>
</dbReference>
<dbReference type="SMART" id="SM00490">
    <property type="entry name" value="HELICc"/>
    <property type="match status" value="1"/>
</dbReference>
<dbReference type="Pfam" id="PF00176">
    <property type="entry name" value="SNF2-rel_dom"/>
    <property type="match status" value="1"/>
</dbReference>
<keyword evidence="5" id="KW-1185">Reference proteome</keyword>
<name>A0A4Q1D5M2_9BACT</name>
<feature type="domain" description="Helicase C-terminal" evidence="3">
    <location>
        <begin position="788"/>
        <end position="946"/>
    </location>
</feature>
<dbReference type="InterPro" id="IPR000330">
    <property type="entry name" value="SNF2_N"/>
</dbReference>
<dbReference type="GO" id="GO:0005524">
    <property type="term" value="F:ATP binding"/>
    <property type="evidence" value="ECO:0007669"/>
    <property type="project" value="InterPro"/>
</dbReference>
<dbReference type="InterPro" id="IPR027417">
    <property type="entry name" value="P-loop_NTPase"/>
</dbReference>